<dbReference type="Proteomes" id="UP000028073">
    <property type="component" value="Unassembled WGS sequence"/>
</dbReference>
<dbReference type="Gene3D" id="1.10.150.130">
    <property type="match status" value="1"/>
</dbReference>
<name>A0A081N9G6_9GAMM</name>
<dbReference type="InterPro" id="IPR050090">
    <property type="entry name" value="Tyrosine_recombinase_XerCD"/>
</dbReference>
<dbReference type="PANTHER" id="PTHR30349:SF77">
    <property type="entry name" value="TYROSINE RECOMBINASE XERC"/>
    <property type="match status" value="1"/>
</dbReference>
<dbReference type="GO" id="GO:0006310">
    <property type="term" value="P:DNA recombination"/>
    <property type="evidence" value="ECO:0007669"/>
    <property type="project" value="UniProtKB-KW"/>
</dbReference>
<dbReference type="InterPro" id="IPR013762">
    <property type="entry name" value="Integrase-like_cat_sf"/>
</dbReference>
<dbReference type="Gene3D" id="1.10.443.10">
    <property type="entry name" value="Intergrase catalytic core"/>
    <property type="match status" value="1"/>
</dbReference>
<gene>
    <name evidence="6" type="ORF">GZ78_24820</name>
</gene>
<keyword evidence="3" id="KW-0238">DNA-binding</keyword>
<dbReference type="Pfam" id="PF00589">
    <property type="entry name" value="Phage_integrase"/>
    <property type="match status" value="1"/>
</dbReference>
<feature type="domain" description="Tyr recombinase" evidence="5">
    <location>
        <begin position="160"/>
        <end position="366"/>
    </location>
</feature>
<evidence type="ECO:0000256" key="2">
    <source>
        <dbReference type="ARBA" id="ARBA00022908"/>
    </source>
</evidence>
<evidence type="ECO:0000256" key="1">
    <source>
        <dbReference type="ARBA" id="ARBA00004496"/>
    </source>
</evidence>
<comment type="caution">
    <text evidence="6">The sequence shown here is derived from an EMBL/GenBank/DDBJ whole genome shotgun (WGS) entry which is preliminary data.</text>
</comment>
<keyword evidence="2" id="KW-0229">DNA integration</keyword>
<evidence type="ECO:0000259" key="5">
    <source>
        <dbReference type="PROSITE" id="PS51898"/>
    </source>
</evidence>
<protein>
    <recommendedName>
        <fullName evidence="5">Tyr recombinase domain-containing protein</fullName>
    </recommendedName>
</protein>
<dbReference type="GO" id="GO:0003677">
    <property type="term" value="F:DNA binding"/>
    <property type="evidence" value="ECO:0007669"/>
    <property type="project" value="UniProtKB-KW"/>
</dbReference>
<dbReference type="STRING" id="1137799.GZ78_24820"/>
<dbReference type="InterPro" id="IPR010998">
    <property type="entry name" value="Integrase_recombinase_N"/>
</dbReference>
<evidence type="ECO:0000256" key="3">
    <source>
        <dbReference type="ARBA" id="ARBA00023125"/>
    </source>
</evidence>
<dbReference type="PANTHER" id="PTHR30349">
    <property type="entry name" value="PHAGE INTEGRASE-RELATED"/>
    <property type="match status" value="1"/>
</dbReference>
<organism evidence="6 7">
    <name type="scientific">Endozoicomonas numazuensis</name>
    <dbReference type="NCBI Taxonomy" id="1137799"/>
    <lineage>
        <taxon>Bacteria</taxon>
        <taxon>Pseudomonadati</taxon>
        <taxon>Pseudomonadota</taxon>
        <taxon>Gammaproteobacteria</taxon>
        <taxon>Oceanospirillales</taxon>
        <taxon>Endozoicomonadaceae</taxon>
        <taxon>Endozoicomonas</taxon>
    </lineage>
</organism>
<dbReference type="CDD" id="cd00397">
    <property type="entry name" value="DNA_BRE_C"/>
    <property type="match status" value="1"/>
</dbReference>
<dbReference type="PROSITE" id="PS51898">
    <property type="entry name" value="TYR_RECOMBINASE"/>
    <property type="match status" value="1"/>
</dbReference>
<proteinExistence type="predicted"/>
<dbReference type="EMBL" id="JOKH01000007">
    <property type="protein sequence ID" value="KEQ15089.1"/>
    <property type="molecule type" value="Genomic_DNA"/>
</dbReference>
<dbReference type="OrthoDB" id="8610787at2"/>
<keyword evidence="7" id="KW-1185">Reference proteome</keyword>
<dbReference type="GO" id="GO:0015074">
    <property type="term" value="P:DNA integration"/>
    <property type="evidence" value="ECO:0007669"/>
    <property type="project" value="UniProtKB-KW"/>
</dbReference>
<reference evidence="6 7" key="1">
    <citation type="submission" date="2014-06" db="EMBL/GenBank/DDBJ databases">
        <title>Whole Genome Sequences of Three Symbiotic Endozoicomonas Bacteria.</title>
        <authorList>
            <person name="Neave M.J."/>
            <person name="Apprill A."/>
            <person name="Voolstra C.R."/>
        </authorList>
    </citation>
    <scope>NUCLEOTIDE SEQUENCE [LARGE SCALE GENOMIC DNA]</scope>
    <source>
        <strain evidence="6 7">DSM 25634</strain>
    </source>
</reference>
<dbReference type="InterPro" id="IPR011010">
    <property type="entry name" value="DNA_brk_join_enz"/>
</dbReference>
<accession>A0A081N9G6</accession>
<dbReference type="AlphaFoldDB" id="A0A081N9G6"/>
<dbReference type="eggNOG" id="COG4974">
    <property type="taxonomic scope" value="Bacteria"/>
</dbReference>
<sequence>MTLPALSELLHLSDLQSPSPAMDTDMTGAANDSEILTLFLNKSAARSSETLRRYEREILRFSAWLYQDMAVGYKEVRLKHLQMYVHHVQNLPDRWLKKGVLPGQPERILFKASIKFGKSTDQVIDVLSSFFSFLEKNRYTHGNPAVSLIRSGEKLARGTSTIRFFHEEEWQHLLNCLELQKHNRQISESESARTRYIITLGYSLGLRESELTGHSCNDIHPDADGGYFLSVLGKGRKRRQLPLNHKLIEEIKTFRQRFHYEGLLGDDFPLAPRTRRIKGSLGSLSSRGLRFWWQKFMTFCASQTDNSQQAARFDVMPFHALRHTALTHLAQKMDIEDLAIYAGHDSINTTSQYYHTEAKRLRKMTETHYL</sequence>
<evidence type="ECO:0000313" key="6">
    <source>
        <dbReference type="EMBL" id="KEQ15089.1"/>
    </source>
</evidence>
<keyword evidence="4" id="KW-0233">DNA recombination</keyword>
<dbReference type="GO" id="GO:0005737">
    <property type="term" value="C:cytoplasm"/>
    <property type="evidence" value="ECO:0007669"/>
    <property type="project" value="UniProtKB-SubCell"/>
</dbReference>
<dbReference type="RefSeq" id="WP_034841422.1">
    <property type="nucleotide sequence ID" value="NZ_JOKH01000007.1"/>
</dbReference>
<evidence type="ECO:0000256" key="4">
    <source>
        <dbReference type="ARBA" id="ARBA00023172"/>
    </source>
</evidence>
<evidence type="ECO:0000313" key="7">
    <source>
        <dbReference type="Proteomes" id="UP000028073"/>
    </source>
</evidence>
<comment type="subcellular location">
    <subcellularLocation>
        <location evidence="1">Cytoplasm</location>
    </subcellularLocation>
</comment>
<dbReference type="SUPFAM" id="SSF56349">
    <property type="entry name" value="DNA breaking-rejoining enzymes"/>
    <property type="match status" value="1"/>
</dbReference>
<dbReference type="InterPro" id="IPR002104">
    <property type="entry name" value="Integrase_catalytic"/>
</dbReference>